<dbReference type="InterPro" id="IPR021719">
    <property type="entry name" value="Prot_inh_I78"/>
</dbReference>
<organism evidence="1 2">
    <name type="scientific">Sphingomonas carotinifaciens</name>
    <dbReference type="NCBI Taxonomy" id="1166323"/>
    <lineage>
        <taxon>Bacteria</taxon>
        <taxon>Pseudomonadati</taxon>
        <taxon>Pseudomonadota</taxon>
        <taxon>Alphaproteobacteria</taxon>
        <taxon>Sphingomonadales</taxon>
        <taxon>Sphingomonadaceae</taxon>
        <taxon>Sphingomonas</taxon>
    </lineage>
</organism>
<reference evidence="1 2" key="1">
    <citation type="submission" date="2019-12" db="EMBL/GenBank/DDBJ databases">
        <authorList>
            <person name="Zheng J."/>
        </authorList>
    </citation>
    <scope>NUCLEOTIDE SEQUENCE [LARGE SCALE GENOMIC DNA]</scope>
    <source>
        <strain evidence="1 2">DSM 27347</strain>
    </source>
</reference>
<protein>
    <recommendedName>
        <fullName evidence="3">Peptidase inhibitor I78 family protein</fullName>
    </recommendedName>
</protein>
<evidence type="ECO:0000313" key="1">
    <source>
        <dbReference type="EMBL" id="MWC42206.1"/>
    </source>
</evidence>
<name>A0A6N8LNY2_9SPHN</name>
<gene>
    <name evidence="1" type="ORF">GQR91_00840</name>
</gene>
<dbReference type="Proteomes" id="UP000436801">
    <property type="component" value="Unassembled WGS sequence"/>
</dbReference>
<dbReference type="OrthoDB" id="8724542at2"/>
<proteinExistence type="predicted"/>
<comment type="caution">
    <text evidence="1">The sequence shown here is derived from an EMBL/GenBank/DDBJ whole genome shotgun (WGS) entry which is preliminary data.</text>
</comment>
<dbReference type="Pfam" id="PF11720">
    <property type="entry name" value="Inhibitor_I78"/>
    <property type="match status" value="1"/>
</dbReference>
<sequence length="108" mass="10794">MKAGAFLADGDMMITANTIGKLTALLGLAGLGACASTGSSAPQPTVCRPASATTLVGKDAPDDATILQSTGSSVVRRIAPGDPTTKDYRQERVTVTIAEGRVVAASCG</sequence>
<dbReference type="PROSITE" id="PS51257">
    <property type="entry name" value="PROKAR_LIPOPROTEIN"/>
    <property type="match status" value="1"/>
</dbReference>
<evidence type="ECO:0000313" key="2">
    <source>
        <dbReference type="Proteomes" id="UP000436801"/>
    </source>
</evidence>
<accession>A0A6N8LNY2</accession>
<dbReference type="RefSeq" id="WP_160146787.1">
    <property type="nucleotide sequence ID" value="NZ_FNBI01000004.1"/>
</dbReference>
<evidence type="ECO:0008006" key="3">
    <source>
        <dbReference type="Google" id="ProtNLM"/>
    </source>
</evidence>
<dbReference type="Gene3D" id="3.30.10.10">
    <property type="entry name" value="Trypsin Inhibitor V, subunit A"/>
    <property type="match status" value="1"/>
</dbReference>
<dbReference type="EMBL" id="WSUT01000001">
    <property type="protein sequence ID" value="MWC42206.1"/>
    <property type="molecule type" value="Genomic_DNA"/>
</dbReference>
<dbReference type="AlphaFoldDB" id="A0A6N8LNY2"/>